<dbReference type="EMBL" id="LJOY01000035">
    <property type="protein sequence ID" value="OBQ25176.1"/>
    <property type="molecule type" value="Genomic_DNA"/>
</dbReference>
<dbReference type="CDD" id="cd02440">
    <property type="entry name" value="AdoMet_MTases"/>
    <property type="match status" value="1"/>
</dbReference>
<keyword evidence="2" id="KW-0489">Methyltransferase</keyword>
<comment type="caution">
    <text evidence="2">The sequence shown here is derived from an EMBL/GenBank/DDBJ whole genome shotgun (WGS) entry which is preliminary data.</text>
</comment>
<dbReference type="AlphaFoldDB" id="A0A1B7VW31"/>
<reference evidence="2 3" key="1">
    <citation type="submission" date="2015-09" db="EMBL/GenBank/DDBJ databases">
        <title>Whole genome shotgun sequence assembly of Aphanizomenon flos-aquae UKL13.</title>
        <authorList>
            <person name="Driscoll C."/>
        </authorList>
    </citation>
    <scope>NUCLEOTIDE SEQUENCE [LARGE SCALE GENOMIC DNA]</scope>
    <source>
        <strain evidence="2">MDT13</strain>
    </source>
</reference>
<evidence type="ECO:0000313" key="2">
    <source>
        <dbReference type="EMBL" id="OBQ25176.1"/>
    </source>
</evidence>
<sequence>MLLQPNQRIKLDDSDDQLFYSHPRFVTHVDEGFIQQLTDLYRQRIPANTRILDMMSSWVSHLPTDIDFAHVEGHGLNAEELARNPQLNHYFVQNLNTNPQLPCLDQEFDAVINCVSMQYLQYPEAVCSEIHRILKPGGIAIISFSNRMFFQKAIQVWRDSSEAFRVELVKGYFRSVPGFSNPEVISSKSTTPNFLQWLGVTGGDPFYAVIAHRLI</sequence>
<dbReference type="Proteomes" id="UP000092382">
    <property type="component" value="Unassembled WGS sequence"/>
</dbReference>
<evidence type="ECO:0000259" key="1">
    <source>
        <dbReference type="Pfam" id="PF08241"/>
    </source>
</evidence>
<dbReference type="GO" id="GO:0032259">
    <property type="term" value="P:methylation"/>
    <property type="evidence" value="ECO:0007669"/>
    <property type="project" value="UniProtKB-KW"/>
</dbReference>
<dbReference type="Gene3D" id="3.40.50.150">
    <property type="entry name" value="Vaccinia Virus protein VP39"/>
    <property type="match status" value="1"/>
</dbReference>
<gene>
    <name evidence="2" type="ORF">AN481_11555</name>
</gene>
<evidence type="ECO:0000313" key="3">
    <source>
        <dbReference type="Proteomes" id="UP000092382"/>
    </source>
</evidence>
<dbReference type="SUPFAM" id="SSF53335">
    <property type="entry name" value="S-adenosyl-L-methionine-dependent methyltransferases"/>
    <property type="match status" value="1"/>
</dbReference>
<dbReference type="PANTHER" id="PTHR43036:SF2">
    <property type="entry name" value="OS04G0481300 PROTEIN"/>
    <property type="match status" value="1"/>
</dbReference>
<name>A0A1B7VW31_APHFL</name>
<dbReference type="InterPro" id="IPR029063">
    <property type="entry name" value="SAM-dependent_MTases_sf"/>
</dbReference>
<organism evidence="2 3">
    <name type="scientific">Aphanizomenon flos-aquae LD13</name>
    <dbReference type="NCBI Taxonomy" id="1710894"/>
    <lineage>
        <taxon>Bacteria</taxon>
        <taxon>Bacillati</taxon>
        <taxon>Cyanobacteriota</taxon>
        <taxon>Cyanophyceae</taxon>
        <taxon>Nostocales</taxon>
        <taxon>Aphanizomenonaceae</taxon>
        <taxon>Aphanizomenon</taxon>
    </lineage>
</organism>
<dbReference type="GO" id="GO:0008757">
    <property type="term" value="F:S-adenosylmethionine-dependent methyltransferase activity"/>
    <property type="evidence" value="ECO:0007669"/>
    <property type="project" value="InterPro"/>
</dbReference>
<proteinExistence type="predicted"/>
<dbReference type="PATRIC" id="fig|1710894.3.peg.30"/>
<keyword evidence="2" id="KW-0808">Transferase</keyword>
<protein>
    <submittedName>
        <fullName evidence="2">Methyltransferase type 11</fullName>
    </submittedName>
</protein>
<dbReference type="Pfam" id="PF08241">
    <property type="entry name" value="Methyltransf_11"/>
    <property type="match status" value="1"/>
</dbReference>
<accession>A0A1B7VW31</accession>
<feature type="domain" description="Methyltransferase type 11" evidence="1">
    <location>
        <begin position="78"/>
        <end position="142"/>
    </location>
</feature>
<dbReference type="InterPro" id="IPR013216">
    <property type="entry name" value="Methyltransf_11"/>
</dbReference>
<dbReference type="STRING" id="1803587.GCA_001593825_03222"/>
<dbReference type="PANTHER" id="PTHR43036">
    <property type="entry name" value="OSJNBB0011N17.9 PROTEIN"/>
    <property type="match status" value="1"/>
</dbReference>